<keyword evidence="3" id="KW-0813">Transport</keyword>
<comment type="similarity">
    <text evidence="2">Belongs to the Tim44 family.</text>
</comment>
<evidence type="ECO:0000313" key="17">
    <source>
        <dbReference type="Proteomes" id="UP000217199"/>
    </source>
</evidence>
<feature type="compositionally biased region" description="Low complexity" evidence="14">
    <location>
        <begin position="934"/>
        <end position="949"/>
    </location>
</feature>
<dbReference type="OrthoDB" id="10265990at2759"/>
<reference evidence="16 17" key="1">
    <citation type="journal article" date="2017" name="Mol. Ecol.">
        <title>Comparative and population genomic landscape of Phellinus noxius: A hypervariable fungus causing root rot in trees.</title>
        <authorList>
            <person name="Chung C.L."/>
            <person name="Lee T.J."/>
            <person name="Akiba M."/>
            <person name="Lee H.H."/>
            <person name="Kuo T.H."/>
            <person name="Liu D."/>
            <person name="Ke H.M."/>
            <person name="Yokoi T."/>
            <person name="Roa M.B."/>
            <person name="Lu M.J."/>
            <person name="Chang Y.Y."/>
            <person name="Ann P.J."/>
            <person name="Tsai J.N."/>
            <person name="Chen C.Y."/>
            <person name="Tzean S.S."/>
            <person name="Ota Y."/>
            <person name="Hattori T."/>
            <person name="Sahashi N."/>
            <person name="Liou R.F."/>
            <person name="Kikuchi T."/>
            <person name="Tsai I.J."/>
        </authorList>
    </citation>
    <scope>NUCLEOTIDE SEQUENCE [LARGE SCALE GENOMIC DNA]</scope>
    <source>
        <strain evidence="16 17">FFPRI411160</strain>
    </source>
</reference>
<comment type="subcellular location">
    <subcellularLocation>
        <location evidence="1">Mitochondrion inner membrane</location>
        <topology evidence="1">Peripheral membrane protein</topology>
    </subcellularLocation>
</comment>
<keyword evidence="7" id="KW-0653">Protein transport</keyword>
<feature type="compositionally biased region" description="Polar residues" evidence="14">
    <location>
        <begin position="950"/>
        <end position="960"/>
    </location>
</feature>
<dbReference type="GO" id="GO:0051087">
    <property type="term" value="F:protein-folding chaperone binding"/>
    <property type="evidence" value="ECO:0007669"/>
    <property type="project" value="TreeGrafter"/>
</dbReference>
<feature type="region of interest" description="Disordered" evidence="14">
    <location>
        <begin position="545"/>
        <end position="582"/>
    </location>
</feature>
<dbReference type="STRING" id="2282107.A0A286UKK3"/>
<feature type="compositionally biased region" description="Low complexity" evidence="14">
    <location>
        <begin position="571"/>
        <end position="582"/>
    </location>
</feature>
<protein>
    <recommendedName>
        <fullName evidence="12">Mitochondrial import inner membrane translocase subunit TIM44</fullName>
    </recommendedName>
</protein>
<comment type="caution">
    <text evidence="16">The sequence shown here is derived from an EMBL/GenBank/DDBJ whole genome shotgun (WGS) entry which is preliminary data.</text>
</comment>
<organism evidence="16 17">
    <name type="scientific">Pyrrhoderma noxium</name>
    <dbReference type="NCBI Taxonomy" id="2282107"/>
    <lineage>
        <taxon>Eukaryota</taxon>
        <taxon>Fungi</taxon>
        <taxon>Dikarya</taxon>
        <taxon>Basidiomycota</taxon>
        <taxon>Agaricomycotina</taxon>
        <taxon>Agaricomycetes</taxon>
        <taxon>Hymenochaetales</taxon>
        <taxon>Hymenochaetaceae</taxon>
        <taxon>Pyrrhoderma</taxon>
    </lineage>
</organism>
<feature type="region of interest" description="Disordered" evidence="14">
    <location>
        <begin position="750"/>
        <end position="783"/>
    </location>
</feature>
<keyword evidence="8" id="KW-0809">Transit peptide</keyword>
<evidence type="ECO:0000256" key="9">
    <source>
        <dbReference type="ARBA" id="ARBA00023010"/>
    </source>
</evidence>
<keyword evidence="4" id="KW-0547">Nucleotide-binding</keyword>
<keyword evidence="6" id="KW-0067">ATP-binding</keyword>
<feature type="region of interest" description="Disordered" evidence="14">
    <location>
        <begin position="823"/>
        <end position="845"/>
    </location>
</feature>
<sequence>MLPRHLRKVSASALASPSGHAFARALSTKANIKPRSGATAASLAAARSRAGPSSSSSFSYSQNVPLAYSQVALGKRSFHSSQSRRNELPKSPFQTFVDTLKEELQKNRELQENVKQLQGDVDKFQDSEAMKRARAAYERARLTSSIKENPKLRAAAEELKRQGVKVGDAVGEALRTMEESEIVRAINRASSAVSQKIASSTEPIRNTEAYKAFAETVLDALDDSGSAKHAGFEEKEARRKRRQVRLEKAGKKGGIAARSRVVEDPNAGSAMVLHKDSPRQERWNRLKDTNPILRQFVELRQQYDESENPLISSIRSVTSTIGSWFDETEHAQVIRQMKLMDPMFDRETFERELREYIVPEVVDAYLSADRESLRQWCGEAAYNLLWATMEQYVKIGLVSDSKVLDIRQVDITSAKMLDKDGGDIPVFVVTFATQERLLFRKAKTGEVAVGAEDKVEQCNYAAVLTRVEEELDDELTGGWKVVEMARRSARGYLHKARRKRTRSDADSKNNLPDAVLPRCSDSDAAFSRLLRSSSTHFKIIHGSDVTSLKPLPPRPSDCTSTRSSSTLGPYSSNSAQASSISKSTYSVTVYKRQQLSSTEFPNAYPPVTPHRPSGASRSTPNLLTLPGGSTGNLTGTTDNDDASVTATLLSVPDPLKYPVTPRDVGRLNNLRLDPSVVSLVGMYDETGKLNENAFTNTPAKKRKSLKNVFDLNDMAKVALHENTFKDLLGGDSNNDADLSWAERYIANNESMSSFSSTPTPPLYSSDPDAERKSSDSTSSPKVCDGISSMIVELSVTSEEPKPEIKETGLMKQPVDLIEDNMTFLTKSDDTQKDNRGMERRPSQRASQVFRFISERRDRRKSQELLGFSGSSNLLLINEEKGQDGGRDGSLPSRIDVNKLSSNPSNPQRLRRRSLSSIESPSSSSREKSAKGLQSSHTFSRSLGSSSSSSGRNKQASTIVHFSSRDQVIPLAHISLSTRRDTTSVVENSEITVGESHSSPGPSSGQNEELIVKTNETRVRRSLSTGAQQVLSSGLTEADLDWTNDGSFPYTSTPHQNKISRDKLVNRKSRSSSVTGAIRPPISDRTNEMRLQNIAVNDLNNHRSSAKKPNLYNYSELEDRTYRIFVANLDATRKQDKENVWHKQSNVPNPFQRRQAKPTDRTRTQTQNASELPPEAIALMVDSRSRNGQIQETRERRTLGVQREF</sequence>
<keyword evidence="11" id="KW-0472">Membrane</keyword>
<evidence type="ECO:0000256" key="8">
    <source>
        <dbReference type="ARBA" id="ARBA00022946"/>
    </source>
</evidence>
<evidence type="ECO:0000256" key="12">
    <source>
        <dbReference type="ARBA" id="ARBA00074309"/>
    </source>
</evidence>
<evidence type="ECO:0000256" key="4">
    <source>
        <dbReference type="ARBA" id="ARBA00022741"/>
    </source>
</evidence>
<dbReference type="EMBL" id="NBII01000004">
    <property type="protein sequence ID" value="PAV20137.1"/>
    <property type="molecule type" value="Genomic_DNA"/>
</dbReference>
<evidence type="ECO:0000256" key="7">
    <source>
        <dbReference type="ARBA" id="ARBA00022927"/>
    </source>
</evidence>
<feature type="compositionally biased region" description="Low complexity" evidence="14">
    <location>
        <begin position="750"/>
        <end position="766"/>
    </location>
</feature>
<evidence type="ECO:0000256" key="10">
    <source>
        <dbReference type="ARBA" id="ARBA00023128"/>
    </source>
</evidence>
<feature type="compositionally biased region" description="Low complexity" evidence="14">
    <location>
        <begin position="914"/>
        <end position="923"/>
    </location>
</feature>
<keyword evidence="9" id="KW-0811">Translocation</keyword>
<feature type="region of interest" description="Disordered" evidence="14">
    <location>
        <begin position="493"/>
        <end position="514"/>
    </location>
</feature>
<feature type="compositionally biased region" description="Polar residues" evidence="14">
    <location>
        <begin position="557"/>
        <end position="570"/>
    </location>
</feature>
<evidence type="ECO:0000256" key="3">
    <source>
        <dbReference type="ARBA" id="ARBA00022448"/>
    </source>
</evidence>
<dbReference type="InParanoid" id="A0A286UKK3"/>
<dbReference type="FunFam" id="3.10.450.240:FF:000002">
    <property type="entry name" value="Mitochondrial import inner membrane translocase subunit TIM44"/>
    <property type="match status" value="1"/>
</dbReference>
<feature type="compositionally biased region" description="Basic and acidic residues" evidence="14">
    <location>
        <begin position="826"/>
        <end position="841"/>
    </location>
</feature>
<evidence type="ECO:0000256" key="13">
    <source>
        <dbReference type="SAM" id="Coils"/>
    </source>
</evidence>
<proteinExistence type="inferred from homology"/>
<evidence type="ECO:0000256" key="1">
    <source>
        <dbReference type="ARBA" id="ARBA00004637"/>
    </source>
</evidence>
<dbReference type="PANTHER" id="PTHR10721">
    <property type="entry name" value="MITOCHONDRIAL IMPORT INNER MEMBRANE TRANSLOCASE SUBUNIT TIM44"/>
    <property type="match status" value="1"/>
</dbReference>
<name>A0A286UKK3_9AGAM</name>
<dbReference type="InterPro" id="IPR007379">
    <property type="entry name" value="Tim44-like_dom"/>
</dbReference>
<feature type="region of interest" description="Disordered" evidence="14">
    <location>
        <begin position="879"/>
        <end position="960"/>
    </location>
</feature>
<evidence type="ECO:0000256" key="14">
    <source>
        <dbReference type="SAM" id="MobiDB-lite"/>
    </source>
</evidence>
<evidence type="ECO:0000256" key="2">
    <source>
        <dbReference type="ARBA" id="ARBA00009597"/>
    </source>
</evidence>
<keyword evidence="13" id="KW-0175">Coiled coil</keyword>
<dbReference type="PANTHER" id="PTHR10721:SF1">
    <property type="entry name" value="MITOCHONDRIAL IMPORT INNER MEMBRANE TRANSLOCASE SUBUNIT TIM44"/>
    <property type="match status" value="1"/>
</dbReference>
<dbReference type="Pfam" id="PF04280">
    <property type="entry name" value="Tim44"/>
    <property type="match status" value="1"/>
</dbReference>
<evidence type="ECO:0000313" key="16">
    <source>
        <dbReference type="EMBL" id="PAV20137.1"/>
    </source>
</evidence>
<feature type="region of interest" description="Disordered" evidence="14">
    <location>
        <begin position="599"/>
        <end position="629"/>
    </location>
</feature>
<dbReference type="AlphaFoldDB" id="A0A286UKK3"/>
<evidence type="ECO:0000256" key="11">
    <source>
        <dbReference type="ARBA" id="ARBA00023136"/>
    </source>
</evidence>
<accession>A0A286UKK3</accession>
<dbReference type="Gene3D" id="3.10.450.240">
    <property type="match status" value="1"/>
</dbReference>
<keyword evidence="17" id="KW-1185">Reference proteome</keyword>
<dbReference type="SMART" id="SM00978">
    <property type="entry name" value="Tim44"/>
    <property type="match status" value="1"/>
</dbReference>
<feature type="coiled-coil region" evidence="13">
    <location>
        <begin position="97"/>
        <end position="127"/>
    </location>
</feature>
<feature type="compositionally biased region" description="Low complexity" evidence="14">
    <location>
        <begin position="619"/>
        <end position="629"/>
    </location>
</feature>
<dbReference type="GO" id="GO:0005524">
    <property type="term" value="F:ATP binding"/>
    <property type="evidence" value="ECO:0007669"/>
    <property type="project" value="UniProtKB-KW"/>
</dbReference>
<dbReference type="GO" id="GO:0030150">
    <property type="term" value="P:protein import into mitochondrial matrix"/>
    <property type="evidence" value="ECO:0007669"/>
    <property type="project" value="TreeGrafter"/>
</dbReference>
<dbReference type="Proteomes" id="UP000217199">
    <property type="component" value="Unassembled WGS sequence"/>
</dbReference>
<feature type="domain" description="Tim44-like" evidence="15">
    <location>
        <begin position="330"/>
        <end position="486"/>
    </location>
</feature>
<gene>
    <name evidence="16" type="ORF">PNOK_0507100</name>
</gene>
<feature type="region of interest" description="Disordered" evidence="14">
    <location>
        <begin position="1135"/>
        <end position="1168"/>
    </location>
</feature>
<evidence type="ECO:0000256" key="5">
    <source>
        <dbReference type="ARBA" id="ARBA00022792"/>
    </source>
</evidence>
<dbReference type="InterPro" id="IPR039544">
    <property type="entry name" value="Tim44-like"/>
</dbReference>
<dbReference type="SUPFAM" id="SSF54427">
    <property type="entry name" value="NTF2-like"/>
    <property type="match status" value="1"/>
</dbReference>
<feature type="region of interest" description="Disordered" evidence="14">
    <location>
        <begin position="227"/>
        <end position="261"/>
    </location>
</feature>
<keyword evidence="10" id="KW-0496">Mitochondrion</keyword>
<evidence type="ECO:0000259" key="15">
    <source>
        <dbReference type="SMART" id="SM00978"/>
    </source>
</evidence>
<keyword evidence="5" id="KW-0999">Mitochondrion inner membrane</keyword>
<evidence type="ECO:0000256" key="6">
    <source>
        <dbReference type="ARBA" id="ARBA00022840"/>
    </source>
</evidence>
<dbReference type="InterPro" id="IPR032710">
    <property type="entry name" value="NTF2-like_dom_sf"/>
</dbReference>
<dbReference type="GO" id="GO:0005743">
    <property type="term" value="C:mitochondrial inner membrane"/>
    <property type="evidence" value="ECO:0007669"/>
    <property type="project" value="UniProtKB-SubCell"/>
</dbReference>